<name>A0A3D9Z3Y5_9HYPH</name>
<sequence>MGVVSQTGTADSASYNDGDFTRPETSVTTRFEFRSSSSSSSSTKREREILQYNSKLDLGSGWKLGTQIQIPFVEKATTTFGQANSESGAGLANAVFQTALIHTIDTRWAYGFGARLVAPTADASLGTDPWQIMPAIGIRYSFLGIAPDTYFVPVVRYAISFGGNPFARIIREPQIAPTLNIGLPGRWFVTFYPSNDIRINYGTPISGQTGRLFLPLDVAVGKKILNNLVVSLEGSVPIIRDYPVYDFKTELKVTWQF</sequence>
<feature type="region of interest" description="Disordered" evidence="1">
    <location>
        <begin position="1"/>
        <end position="21"/>
    </location>
</feature>
<dbReference type="AlphaFoldDB" id="A0A3D9Z3Y5"/>
<keyword evidence="3" id="KW-1185">Reference proteome</keyword>
<organism evidence="2 3">
    <name type="scientific">Methylovirgula ligni</name>
    <dbReference type="NCBI Taxonomy" id="569860"/>
    <lineage>
        <taxon>Bacteria</taxon>
        <taxon>Pseudomonadati</taxon>
        <taxon>Pseudomonadota</taxon>
        <taxon>Alphaproteobacteria</taxon>
        <taxon>Hyphomicrobiales</taxon>
        <taxon>Beijerinckiaceae</taxon>
        <taxon>Methylovirgula</taxon>
    </lineage>
</organism>
<comment type="caution">
    <text evidence="2">The sequence shown here is derived from an EMBL/GenBank/DDBJ whole genome shotgun (WGS) entry which is preliminary data.</text>
</comment>
<feature type="compositionally biased region" description="Polar residues" evidence="1">
    <location>
        <begin position="1"/>
        <end position="15"/>
    </location>
</feature>
<reference evidence="2 3" key="1">
    <citation type="submission" date="2018-08" db="EMBL/GenBank/DDBJ databases">
        <title>Genomic Encyclopedia of Type Strains, Phase IV (KMG-IV): sequencing the most valuable type-strain genomes for metagenomic binning, comparative biology and taxonomic classification.</title>
        <authorList>
            <person name="Goeker M."/>
        </authorList>
    </citation>
    <scope>NUCLEOTIDE SEQUENCE [LARGE SCALE GENOMIC DNA]</scope>
    <source>
        <strain evidence="2 3">BW863</strain>
    </source>
</reference>
<accession>A0A3D9Z3Y5</accession>
<dbReference type="Proteomes" id="UP000256900">
    <property type="component" value="Unassembled WGS sequence"/>
</dbReference>
<dbReference type="EMBL" id="QUMO01000003">
    <property type="protein sequence ID" value="REF85869.1"/>
    <property type="molecule type" value="Genomic_DNA"/>
</dbReference>
<evidence type="ECO:0000313" key="3">
    <source>
        <dbReference type="Proteomes" id="UP000256900"/>
    </source>
</evidence>
<dbReference type="InterPro" id="IPR025737">
    <property type="entry name" value="FApF"/>
</dbReference>
<evidence type="ECO:0000313" key="2">
    <source>
        <dbReference type="EMBL" id="REF85869.1"/>
    </source>
</evidence>
<evidence type="ECO:0000256" key="1">
    <source>
        <dbReference type="SAM" id="MobiDB-lite"/>
    </source>
</evidence>
<protein>
    <submittedName>
        <fullName evidence="2">Uncharacterized protein</fullName>
    </submittedName>
</protein>
<dbReference type="Pfam" id="PF13557">
    <property type="entry name" value="Phenol_MetA_deg"/>
    <property type="match status" value="1"/>
</dbReference>
<gene>
    <name evidence="2" type="ORF">DES32_1907</name>
</gene>
<proteinExistence type="predicted"/>